<dbReference type="InterPro" id="IPR005225">
    <property type="entry name" value="Small_GTP-bd"/>
</dbReference>
<comment type="caution">
    <text evidence="8">The sequence shown here is derived from an EMBL/GenBank/DDBJ whole genome shotgun (WGS) entry which is preliminary data.</text>
</comment>
<dbReference type="SUPFAM" id="SSF54980">
    <property type="entry name" value="EF-G C-terminal domain-like"/>
    <property type="match status" value="2"/>
</dbReference>
<dbReference type="Gene3D" id="2.40.30.10">
    <property type="entry name" value="Translation factors"/>
    <property type="match status" value="1"/>
</dbReference>
<protein>
    <recommendedName>
        <fullName evidence="6">Elongation factor 4</fullName>
        <shortName evidence="6">EF-4</shortName>
        <ecNumber evidence="6">3.6.5.n1</ecNumber>
    </recommendedName>
    <alternativeName>
        <fullName evidence="6">Ribosomal back-translocase LepA</fullName>
    </alternativeName>
</protein>
<dbReference type="Gene3D" id="3.30.70.2570">
    <property type="entry name" value="Elongation factor 4, C-terminal domain"/>
    <property type="match status" value="1"/>
</dbReference>
<comment type="function">
    <text evidence="6">Required for accurate and efficient protein synthesis under certain stress conditions. May act as a fidelity factor of the translation reaction, by catalyzing a one-codon backward translocation of tRNAs on improperly translocated ribosomes. Back-translocation proceeds from a post-translocation (POST) complex to a pre-translocation (PRE) complex, thus giving elongation factor G a second chance to translocate the tRNAs correctly. Binds to ribosomes in a GTP-dependent manner.</text>
</comment>
<dbReference type="NCBIfam" id="TIGR00231">
    <property type="entry name" value="small_GTP"/>
    <property type="match status" value="1"/>
</dbReference>
<gene>
    <name evidence="6" type="primary">lepA</name>
    <name evidence="8" type="ORF">R54839_PPFHFPJH_00029</name>
</gene>
<evidence type="ECO:0000256" key="3">
    <source>
        <dbReference type="ARBA" id="ARBA00022801"/>
    </source>
</evidence>
<dbReference type="SUPFAM" id="SSF52540">
    <property type="entry name" value="P-loop containing nucleoside triphosphate hydrolases"/>
    <property type="match status" value="1"/>
</dbReference>
<keyword evidence="6" id="KW-0648">Protein biosynthesis</keyword>
<dbReference type="InterPro" id="IPR000795">
    <property type="entry name" value="T_Tr_GTP-bd_dom"/>
</dbReference>
<dbReference type="InterPro" id="IPR004161">
    <property type="entry name" value="EFTu-like_2"/>
</dbReference>
<dbReference type="RefSeq" id="WP_187753170.1">
    <property type="nucleotide sequence ID" value="NZ_CAUZLR010000001.1"/>
</dbReference>
<dbReference type="InterPro" id="IPR035647">
    <property type="entry name" value="EFG_III/V"/>
</dbReference>
<comment type="catalytic activity">
    <reaction evidence="6">
        <text>GTP + H2O = GDP + phosphate + H(+)</text>
        <dbReference type="Rhea" id="RHEA:19669"/>
        <dbReference type="ChEBI" id="CHEBI:15377"/>
        <dbReference type="ChEBI" id="CHEBI:15378"/>
        <dbReference type="ChEBI" id="CHEBI:37565"/>
        <dbReference type="ChEBI" id="CHEBI:43474"/>
        <dbReference type="ChEBI" id="CHEBI:58189"/>
        <dbReference type="EC" id="3.6.5.n1"/>
    </reaction>
</comment>
<dbReference type="Pfam" id="PF00009">
    <property type="entry name" value="GTP_EFTU"/>
    <property type="match status" value="1"/>
</dbReference>
<keyword evidence="9" id="KW-1185">Reference proteome</keyword>
<sequence length="597" mass="66354">MKEKNIRNFAIISHIDHGKSTLSDRLMEIMGTVNQRESAPQLLDSLAVEQEHGVTVKARTVQNIYEDSNGEKYQLNLIDTPGHVDFNYEVSKSLAATDGVLLLVDATQGVQAQTVANWRLAHDLGLPMLPVINKVDSPNAKIAVVKQELLDLDASLSQRPFYEVSAKTGQGVAALIEGIVKYLPAPEGDENAPLKALVYDSEFDPYLGVIVQVRIFDGKLNKNSKLELMASNRIFKTKEIGVYQPARLPVKELVVGEVGYLITGIKETDDVNVGDTITTATAGIQQALPGFEKQQPLVYAGFFPQDDYQLLKEALQKIALNDSSLAISEENSTAMGPGFRIGFLGIFHLKIIQERLEEEYGLKVIVTSPNVPYEVRLKDSQEARIITNPAHFPSFEKIENIAEPMMTAVIDSPAENLDRVMQLAEQYRGTFQDMDNEGNRVRVNYRLPLAEIAHDFYNQLKSISHGYASLQTKPDGYEVSDLVKVEIHINYAKVDALSFITHRSKAAVLTKKLVHELKMTIPRRLYPMPVQAVVEGKVLARIDVPPLRKNAAVNGEQRSISKKQALLRRQNVNKRSAAHSDIALPQAVFNTLLALKD</sequence>
<dbReference type="CDD" id="cd03699">
    <property type="entry name" value="EF4_II"/>
    <property type="match status" value="1"/>
</dbReference>
<dbReference type="Pfam" id="PF00679">
    <property type="entry name" value="EFG_C"/>
    <property type="match status" value="1"/>
</dbReference>
<dbReference type="EC" id="3.6.5.n1" evidence="6"/>
<dbReference type="CDD" id="cd03709">
    <property type="entry name" value="lepA_C"/>
    <property type="match status" value="1"/>
</dbReference>
<keyword evidence="6" id="KW-1003">Cell membrane</keyword>
<dbReference type="Pfam" id="PF06421">
    <property type="entry name" value="LepA_C"/>
    <property type="match status" value="1"/>
</dbReference>
<dbReference type="SMART" id="SM00838">
    <property type="entry name" value="EFG_C"/>
    <property type="match status" value="1"/>
</dbReference>
<dbReference type="SUPFAM" id="SSF50447">
    <property type="entry name" value="Translation proteins"/>
    <property type="match status" value="1"/>
</dbReference>
<reference evidence="8 9" key="1">
    <citation type="submission" date="2023-10" db="EMBL/GenBank/DDBJ databases">
        <authorList>
            <person name="Botero Cardona J."/>
        </authorList>
    </citation>
    <scope>NUCLEOTIDE SEQUENCE [LARGE SCALE GENOMIC DNA]</scope>
    <source>
        <strain evidence="8 9">R-54839</strain>
    </source>
</reference>
<evidence type="ECO:0000256" key="2">
    <source>
        <dbReference type="ARBA" id="ARBA00022741"/>
    </source>
</evidence>
<dbReference type="Gene3D" id="3.30.70.240">
    <property type="match status" value="1"/>
</dbReference>
<keyword evidence="2 6" id="KW-0547">Nucleotide-binding</keyword>
<dbReference type="InterPro" id="IPR006297">
    <property type="entry name" value="EF-4"/>
</dbReference>
<comment type="similarity">
    <text evidence="1 6">Belongs to the TRAFAC class translation factor GTPase superfamily. Classic translation factor GTPase family. LepA subfamily.</text>
</comment>
<dbReference type="EMBL" id="CAUZLR010000001">
    <property type="protein sequence ID" value="CAK1222982.1"/>
    <property type="molecule type" value="Genomic_DNA"/>
</dbReference>
<evidence type="ECO:0000256" key="1">
    <source>
        <dbReference type="ARBA" id="ARBA00005454"/>
    </source>
</evidence>
<proteinExistence type="inferred from homology"/>
<evidence type="ECO:0000259" key="7">
    <source>
        <dbReference type="PROSITE" id="PS51722"/>
    </source>
</evidence>
<evidence type="ECO:0000256" key="6">
    <source>
        <dbReference type="HAMAP-Rule" id="MF_00071"/>
    </source>
</evidence>
<evidence type="ECO:0000313" key="8">
    <source>
        <dbReference type="EMBL" id="CAK1222982.1"/>
    </source>
</evidence>
<dbReference type="Pfam" id="PF03144">
    <property type="entry name" value="GTP_EFTU_D2"/>
    <property type="match status" value="1"/>
</dbReference>
<dbReference type="PROSITE" id="PS51722">
    <property type="entry name" value="G_TR_2"/>
    <property type="match status" value="1"/>
</dbReference>
<feature type="binding site" evidence="6">
    <location>
        <begin position="133"/>
        <end position="136"/>
    </location>
    <ligand>
        <name>GTP</name>
        <dbReference type="ChEBI" id="CHEBI:37565"/>
    </ligand>
</feature>
<accession>A0ABN9YKE0</accession>
<dbReference type="InterPro" id="IPR027417">
    <property type="entry name" value="P-loop_NTPase"/>
</dbReference>
<dbReference type="InterPro" id="IPR013842">
    <property type="entry name" value="LepA_CTD"/>
</dbReference>
<dbReference type="Gene3D" id="3.30.70.870">
    <property type="entry name" value="Elongation Factor G (Translational Gtpase), domain 3"/>
    <property type="match status" value="1"/>
</dbReference>
<dbReference type="InterPro" id="IPR038363">
    <property type="entry name" value="LepA_C_sf"/>
</dbReference>
<evidence type="ECO:0000256" key="5">
    <source>
        <dbReference type="ARBA" id="ARBA00023136"/>
    </source>
</evidence>
<dbReference type="NCBIfam" id="TIGR01393">
    <property type="entry name" value="lepA"/>
    <property type="match status" value="1"/>
</dbReference>
<dbReference type="InterPro" id="IPR035654">
    <property type="entry name" value="LepA_IV"/>
</dbReference>
<dbReference type="PRINTS" id="PR00315">
    <property type="entry name" value="ELONGATNFCT"/>
</dbReference>
<name>A0ABN9YKE0_9LACO</name>
<keyword evidence="4 6" id="KW-0342">GTP-binding</keyword>
<comment type="subcellular location">
    <subcellularLocation>
        <location evidence="6">Cell membrane</location>
        <topology evidence="6">Peripheral membrane protein</topology>
        <orientation evidence="6">Cytoplasmic side</orientation>
    </subcellularLocation>
</comment>
<evidence type="ECO:0000256" key="4">
    <source>
        <dbReference type="ARBA" id="ARBA00023134"/>
    </source>
</evidence>
<dbReference type="PANTHER" id="PTHR43512">
    <property type="entry name" value="TRANSLATION FACTOR GUF1-RELATED"/>
    <property type="match status" value="1"/>
</dbReference>
<keyword evidence="3 6" id="KW-0378">Hydrolase</keyword>
<feature type="binding site" evidence="6">
    <location>
        <begin position="16"/>
        <end position="21"/>
    </location>
    <ligand>
        <name>GTP</name>
        <dbReference type="ChEBI" id="CHEBI:37565"/>
    </ligand>
</feature>
<dbReference type="InterPro" id="IPR000640">
    <property type="entry name" value="EFG_V-like"/>
</dbReference>
<dbReference type="Gene3D" id="3.40.50.300">
    <property type="entry name" value="P-loop containing nucleotide triphosphate hydrolases"/>
    <property type="match status" value="1"/>
</dbReference>
<dbReference type="PANTHER" id="PTHR43512:SF7">
    <property type="entry name" value="TRANSLATION FACTOR GUF1, MITOCHONDRIAL"/>
    <property type="match status" value="1"/>
</dbReference>
<dbReference type="Proteomes" id="UP001314261">
    <property type="component" value="Unassembled WGS sequence"/>
</dbReference>
<dbReference type="HAMAP" id="MF_00071">
    <property type="entry name" value="LepA"/>
    <property type="match status" value="1"/>
</dbReference>
<dbReference type="InterPro" id="IPR009000">
    <property type="entry name" value="Transl_B-barrel_sf"/>
</dbReference>
<keyword evidence="5 6" id="KW-0472">Membrane</keyword>
<organism evidence="8 9">
    <name type="scientific">Fructobacillus fructosus</name>
    <dbReference type="NCBI Taxonomy" id="1631"/>
    <lineage>
        <taxon>Bacteria</taxon>
        <taxon>Bacillati</taxon>
        <taxon>Bacillota</taxon>
        <taxon>Bacilli</taxon>
        <taxon>Lactobacillales</taxon>
        <taxon>Lactobacillaceae</taxon>
        <taxon>Fructobacillus</taxon>
    </lineage>
</organism>
<evidence type="ECO:0000313" key="9">
    <source>
        <dbReference type="Proteomes" id="UP001314261"/>
    </source>
</evidence>
<feature type="domain" description="Tr-type G" evidence="7">
    <location>
        <begin position="4"/>
        <end position="187"/>
    </location>
</feature>